<protein>
    <recommendedName>
        <fullName evidence="5">Macrofage activating glyco protein</fullName>
    </recommendedName>
</protein>
<proteinExistence type="predicted"/>
<keyword evidence="4" id="KW-1185">Reference proteome</keyword>
<evidence type="ECO:0000313" key="4">
    <source>
        <dbReference type="Proteomes" id="UP000313359"/>
    </source>
</evidence>
<evidence type="ECO:0000256" key="1">
    <source>
        <dbReference type="SAM" id="MobiDB-lite"/>
    </source>
</evidence>
<dbReference type="AlphaFoldDB" id="A0A5C2RU90"/>
<dbReference type="STRING" id="1328759.A0A5C2RU90"/>
<gene>
    <name evidence="3" type="ORF">L227DRAFT_335394</name>
</gene>
<keyword evidence="2" id="KW-0732">Signal</keyword>
<dbReference type="EMBL" id="ML122300">
    <property type="protein sequence ID" value="RPD54924.1"/>
    <property type="molecule type" value="Genomic_DNA"/>
</dbReference>
<feature type="region of interest" description="Disordered" evidence="1">
    <location>
        <begin position="28"/>
        <end position="47"/>
    </location>
</feature>
<feature type="signal peptide" evidence="2">
    <location>
        <begin position="1"/>
        <end position="18"/>
    </location>
</feature>
<reference evidence="3" key="1">
    <citation type="journal article" date="2018" name="Genome Biol. Evol.">
        <title>Genomics and development of Lentinus tigrinus, a white-rot wood-decaying mushroom with dimorphic fruiting bodies.</title>
        <authorList>
            <person name="Wu B."/>
            <person name="Xu Z."/>
            <person name="Knudson A."/>
            <person name="Carlson A."/>
            <person name="Chen N."/>
            <person name="Kovaka S."/>
            <person name="LaButti K."/>
            <person name="Lipzen A."/>
            <person name="Pennachio C."/>
            <person name="Riley R."/>
            <person name="Schakwitz W."/>
            <person name="Umezawa K."/>
            <person name="Ohm R.A."/>
            <person name="Grigoriev I.V."/>
            <person name="Nagy L.G."/>
            <person name="Gibbons J."/>
            <person name="Hibbett D."/>
        </authorList>
    </citation>
    <scope>NUCLEOTIDE SEQUENCE [LARGE SCALE GENOMIC DNA]</scope>
    <source>
        <strain evidence="3">ALCF2SS1-6</strain>
    </source>
</reference>
<evidence type="ECO:0000256" key="2">
    <source>
        <dbReference type="SAM" id="SignalP"/>
    </source>
</evidence>
<dbReference type="Proteomes" id="UP000313359">
    <property type="component" value="Unassembled WGS sequence"/>
</dbReference>
<feature type="chain" id="PRO_5023070591" description="Macrofage activating glyco protein" evidence="2">
    <location>
        <begin position="19"/>
        <end position="302"/>
    </location>
</feature>
<organism evidence="3 4">
    <name type="scientific">Lentinus tigrinus ALCF2SS1-6</name>
    <dbReference type="NCBI Taxonomy" id="1328759"/>
    <lineage>
        <taxon>Eukaryota</taxon>
        <taxon>Fungi</taxon>
        <taxon>Dikarya</taxon>
        <taxon>Basidiomycota</taxon>
        <taxon>Agaricomycotina</taxon>
        <taxon>Agaricomycetes</taxon>
        <taxon>Polyporales</taxon>
        <taxon>Polyporaceae</taxon>
        <taxon>Lentinus</taxon>
    </lineage>
</organism>
<evidence type="ECO:0000313" key="3">
    <source>
        <dbReference type="EMBL" id="RPD54924.1"/>
    </source>
</evidence>
<dbReference type="OrthoDB" id="2564904at2759"/>
<accession>A0A5C2RU90</accession>
<name>A0A5C2RU90_9APHY</name>
<sequence length="302" mass="31295">MFRFASLIPLALASTVLAQTYSATYLPSSAPKTSEEGQSGTNQCGTGNDQNSTCQNVFINSLDDWCIFAPPEPGPDSVIGNTERIEVAWCIKGGHGTRLIPDGAITGAHFVQTPDYVQVTGVGDLTKINIPQGDEGGELDPHGADGNGNPIGGLVFSSAFGDVQQLHEWTNFVAFNEFCIRGCKDSPQAPALCNHIYDVMGCDWNMPGNYNSGFDSCKGDSGEPMGVYGTSTFFQGQPSTPSAHPAPATTSCATTSSIGNGLAVASTTASGSASGSTSGSASGSRTSAPSGVRLILCYWHCV</sequence>
<evidence type="ECO:0008006" key="5">
    <source>
        <dbReference type="Google" id="ProtNLM"/>
    </source>
</evidence>